<dbReference type="GO" id="GO:0003899">
    <property type="term" value="F:DNA-directed RNA polymerase activity"/>
    <property type="evidence" value="ECO:0007669"/>
    <property type="project" value="InterPro"/>
</dbReference>
<keyword evidence="3" id="KW-1185">Reference proteome</keyword>
<dbReference type="EMBL" id="CP018477">
    <property type="protein sequence ID" value="ASV76421.1"/>
    <property type="molecule type" value="Genomic_DNA"/>
</dbReference>
<dbReference type="Proteomes" id="UP000215086">
    <property type="component" value="Chromosome"/>
</dbReference>
<accession>A0A286RKD0</accession>
<reference evidence="2 3" key="1">
    <citation type="journal article" name="Front. Microbiol.">
        <title>Sugar Metabolism of the First Thermophilic Planctomycete Thermogutta terrifontis: Comparative Genomic and Transcriptomic Approaches.</title>
        <authorList>
            <person name="Elcheninov A.G."/>
            <person name="Menzel P."/>
            <person name="Gudbergsdottir S.R."/>
            <person name="Slesarev A.I."/>
            <person name="Kadnikov V.V."/>
            <person name="Krogh A."/>
            <person name="Bonch-Osmolovskaya E.A."/>
            <person name="Peng X."/>
            <person name="Kublanov I.V."/>
        </authorList>
    </citation>
    <scope>NUCLEOTIDE SEQUENCE [LARGE SCALE GENOMIC DNA]</scope>
    <source>
        <strain evidence="2 3">R1</strain>
    </source>
</reference>
<evidence type="ECO:0000313" key="2">
    <source>
        <dbReference type="EMBL" id="ASV76421.1"/>
    </source>
</evidence>
<dbReference type="SUPFAM" id="SSF47789">
    <property type="entry name" value="C-terminal domain of RNA polymerase alpha subunit"/>
    <property type="match status" value="1"/>
</dbReference>
<proteinExistence type="predicted"/>
<dbReference type="KEGG" id="ttf:THTE_3820"/>
<dbReference type="Gene3D" id="1.10.150.20">
    <property type="entry name" value="5' to 3' exonuclease, C-terminal subdomain"/>
    <property type="match status" value="1"/>
</dbReference>
<evidence type="ECO:0000259" key="1">
    <source>
        <dbReference type="Pfam" id="PF03118"/>
    </source>
</evidence>
<dbReference type="Pfam" id="PF03118">
    <property type="entry name" value="RNA_pol_A_CTD"/>
    <property type="match status" value="1"/>
</dbReference>
<dbReference type="GO" id="GO:0006351">
    <property type="term" value="P:DNA-templated transcription"/>
    <property type="evidence" value="ECO:0007669"/>
    <property type="project" value="InterPro"/>
</dbReference>
<protein>
    <submittedName>
        <fullName evidence="2">DNA-directed RNA polymerase alpha subunit domain</fullName>
    </submittedName>
</protein>
<dbReference type="GO" id="GO:0000428">
    <property type="term" value="C:DNA-directed RNA polymerase complex"/>
    <property type="evidence" value="ECO:0007669"/>
    <property type="project" value="UniProtKB-KW"/>
</dbReference>
<dbReference type="OrthoDB" id="282897at2"/>
<keyword evidence="2" id="KW-0240">DNA-directed RNA polymerase</keyword>
<keyword evidence="2" id="KW-0804">Transcription</keyword>
<evidence type="ECO:0000313" key="3">
    <source>
        <dbReference type="Proteomes" id="UP000215086"/>
    </source>
</evidence>
<gene>
    <name evidence="2" type="ORF">THTE_3820</name>
</gene>
<dbReference type="RefSeq" id="WP_095416210.1">
    <property type="nucleotide sequence ID" value="NZ_CP018477.1"/>
</dbReference>
<feature type="domain" description="RNA polymerase alpha subunit C-terminal" evidence="1">
    <location>
        <begin position="16"/>
        <end position="76"/>
    </location>
</feature>
<name>A0A286RKD0_9BACT</name>
<organism evidence="2 3">
    <name type="scientific">Thermogutta terrifontis</name>
    <dbReference type="NCBI Taxonomy" id="1331910"/>
    <lineage>
        <taxon>Bacteria</taxon>
        <taxon>Pseudomonadati</taxon>
        <taxon>Planctomycetota</taxon>
        <taxon>Planctomycetia</taxon>
        <taxon>Pirellulales</taxon>
        <taxon>Thermoguttaceae</taxon>
        <taxon>Thermogutta</taxon>
    </lineage>
</organism>
<sequence length="133" mass="14927">MGSRVRISPAAVYEAELQKRLEMSTAEIGLSVRTTNCLEDRGIFTVAQLLNTKPEDLLKIANFGEKTLEEVYQALERLGFYRRSRLQALGISDRPTPFVPELSDSCVIQFRVVMDDSTTVPVFEQNKQEGVTG</sequence>
<dbReference type="GO" id="GO:0003677">
    <property type="term" value="F:DNA binding"/>
    <property type="evidence" value="ECO:0007669"/>
    <property type="project" value="InterPro"/>
</dbReference>
<dbReference type="InterPro" id="IPR011260">
    <property type="entry name" value="RNAP_asu_C"/>
</dbReference>
<dbReference type="AlphaFoldDB" id="A0A286RKD0"/>